<evidence type="ECO:0000313" key="2">
    <source>
        <dbReference type="EMBL" id="EMC99564.1"/>
    </source>
</evidence>
<accession>M2NJJ2</accession>
<dbReference type="EMBL" id="KB445551">
    <property type="protein sequence ID" value="EMC99564.1"/>
    <property type="molecule type" value="Genomic_DNA"/>
</dbReference>
<evidence type="ECO:0000313" key="3">
    <source>
        <dbReference type="Proteomes" id="UP000011761"/>
    </source>
</evidence>
<feature type="compositionally biased region" description="Polar residues" evidence="1">
    <location>
        <begin position="27"/>
        <end position="37"/>
    </location>
</feature>
<dbReference type="Proteomes" id="UP000011761">
    <property type="component" value="Unassembled WGS sequence"/>
</dbReference>
<proteinExistence type="predicted"/>
<evidence type="ECO:0000256" key="1">
    <source>
        <dbReference type="SAM" id="MobiDB-lite"/>
    </source>
</evidence>
<dbReference type="HOGENOM" id="CLU_3129626_0_0_1"/>
<feature type="region of interest" description="Disordered" evidence="1">
    <location>
        <begin position="1"/>
        <end position="37"/>
    </location>
</feature>
<dbReference type="GeneID" id="19111059"/>
<name>M2NJJ2_BAUPA</name>
<reference evidence="2 3" key="1">
    <citation type="journal article" date="2012" name="PLoS Pathog.">
        <title>Diverse lifestyles and strategies of plant pathogenesis encoded in the genomes of eighteen Dothideomycetes fungi.</title>
        <authorList>
            <person name="Ohm R.A."/>
            <person name="Feau N."/>
            <person name="Henrissat B."/>
            <person name="Schoch C.L."/>
            <person name="Horwitz B.A."/>
            <person name="Barry K.W."/>
            <person name="Condon B.J."/>
            <person name="Copeland A.C."/>
            <person name="Dhillon B."/>
            <person name="Glaser F."/>
            <person name="Hesse C.N."/>
            <person name="Kosti I."/>
            <person name="LaButti K."/>
            <person name="Lindquist E.A."/>
            <person name="Lucas S."/>
            <person name="Salamov A.A."/>
            <person name="Bradshaw R.E."/>
            <person name="Ciuffetti L."/>
            <person name="Hamelin R.C."/>
            <person name="Kema G.H.J."/>
            <person name="Lawrence C."/>
            <person name="Scott J.A."/>
            <person name="Spatafora J.W."/>
            <person name="Turgeon B.G."/>
            <person name="de Wit P.J.G.M."/>
            <person name="Zhong S."/>
            <person name="Goodwin S.B."/>
            <person name="Grigoriev I.V."/>
        </authorList>
    </citation>
    <scope>NUCLEOTIDE SEQUENCE [LARGE SCALE GENOMIC DNA]</scope>
    <source>
        <strain evidence="2 3">UAMH 10762</strain>
    </source>
</reference>
<dbReference type="RefSeq" id="XP_007672905.1">
    <property type="nucleotide sequence ID" value="XM_007674715.1"/>
</dbReference>
<dbReference type="AlphaFoldDB" id="M2NJJ2"/>
<keyword evidence="3" id="KW-1185">Reference proteome</keyword>
<organism evidence="2 3">
    <name type="scientific">Baudoinia panamericana (strain UAMH 10762)</name>
    <name type="common">Angels' share fungus</name>
    <name type="synonym">Baudoinia compniacensis (strain UAMH 10762)</name>
    <dbReference type="NCBI Taxonomy" id="717646"/>
    <lineage>
        <taxon>Eukaryota</taxon>
        <taxon>Fungi</taxon>
        <taxon>Dikarya</taxon>
        <taxon>Ascomycota</taxon>
        <taxon>Pezizomycotina</taxon>
        <taxon>Dothideomycetes</taxon>
        <taxon>Dothideomycetidae</taxon>
        <taxon>Mycosphaerellales</taxon>
        <taxon>Teratosphaeriaceae</taxon>
        <taxon>Baudoinia</taxon>
    </lineage>
</organism>
<feature type="non-terminal residue" evidence="2">
    <location>
        <position position="50"/>
    </location>
</feature>
<protein>
    <submittedName>
        <fullName evidence="2">Uncharacterized protein</fullName>
    </submittedName>
</protein>
<gene>
    <name evidence="2" type="ORF">BAUCODRAFT_29937</name>
</gene>
<dbReference type="KEGG" id="bcom:BAUCODRAFT_29937"/>
<sequence>MTVKGPKSSPDAAIHHQRPRQHLPDITPSSLMSTCPTLRSDHSFRAVGTL</sequence>